<dbReference type="Proteomes" id="UP001151760">
    <property type="component" value="Unassembled WGS sequence"/>
</dbReference>
<reference evidence="2" key="2">
    <citation type="submission" date="2022-01" db="EMBL/GenBank/DDBJ databases">
        <authorList>
            <person name="Yamashiro T."/>
            <person name="Shiraishi A."/>
            <person name="Satake H."/>
            <person name="Nakayama K."/>
        </authorList>
    </citation>
    <scope>NUCLEOTIDE SEQUENCE</scope>
</reference>
<keyword evidence="3" id="KW-1185">Reference proteome</keyword>
<sequence>MVRGPLEPNGSLETRNMREELIEAIRRGVCVPTSLGFEDPQFPDKVYKVKQKDDGIFISQDKYVADILKKFDFVTVKRFQVTHKVSHLHAVKRIFRYLKDQPKLGLWYPRDSPFDLNPFFYGISDEFGVKTGSCKVNAARQDLVLLDKKGNADFHQIVDFLNASTIRYSLTISPTIYASYIEQFWATAKSKIVNNETQIHAKVDGKTIVISESSVRSNLHFNDEDGVTSLTNSKILENLALMGYEIVSDKLTFQKAFFSPQWKYLIHTILHCLSLKSTAWNEFSTNIASAVISLANNQKFNFSKLIFDGMLRNLNPTSKKFLMYPRFLQLFLNNQVKNLAEPFNDTYETPKHTQKVFANMRRKGKGFLGTVTPLFASMLVPQVVEGEGSGQPSEPQPPPSTVLSSQEGQVFVVAPSHPQKTQTPRQAKRGQDTEIPQSGGPLEKVGDEAIYKKLGDRVERATTTAASLDTEQDSGGNTPGSVEERLEQHELTDNVPPTPHDLPLPGGHTPGSDEGRLKQDKLMDIVTALSQKVKGLKSDLKKTKKLYDTAFKKLINRVKSLDDELKGSFQTGEESDRRNGFGYWNFIEVSTAAQVSTASIFVSTATPQRNADTTADDLTLAETLMKIRKSVAKDKGKAKMGETESPRKMKQRERVSRDEEVAQKLQEDEEDLPMMLVELVNQRKKFFAQQRVKAKRNKPMTPAQQKDYMSNYIKNQEGGSGLEVQRLKRAGQEFLEKLVKRQKIGEASGSEAYQIFADMLKKFDRDDLVKLWDLVKERFSTTEPTDDKEKELWVELKRLFEPDNDDILWKLQRGTLGLMMVARLLVKEDSEMSRELLRKIFYQANRPRQGGLLGIKGFYSLMLLVQVCAAAED</sequence>
<name>A0ABQ5GZT1_9ASTR</name>
<organism evidence="2 3">
    <name type="scientific">Tanacetum coccineum</name>
    <dbReference type="NCBI Taxonomy" id="301880"/>
    <lineage>
        <taxon>Eukaryota</taxon>
        <taxon>Viridiplantae</taxon>
        <taxon>Streptophyta</taxon>
        <taxon>Embryophyta</taxon>
        <taxon>Tracheophyta</taxon>
        <taxon>Spermatophyta</taxon>
        <taxon>Magnoliopsida</taxon>
        <taxon>eudicotyledons</taxon>
        <taxon>Gunneridae</taxon>
        <taxon>Pentapetalae</taxon>
        <taxon>asterids</taxon>
        <taxon>campanulids</taxon>
        <taxon>Asterales</taxon>
        <taxon>Asteraceae</taxon>
        <taxon>Asteroideae</taxon>
        <taxon>Anthemideae</taxon>
        <taxon>Anthemidinae</taxon>
        <taxon>Tanacetum</taxon>
    </lineage>
</organism>
<evidence type="ECO:0008006" key="4">
    <source>
        <dbReference type="Google" id="ProtNLM"/>
    </source>
</evidence>
<feature type="region of interest" description="Disordered" evidence="1">
    <location>
        <begin position="461"/>
        <end position="515"/>
    </location>
</feature>
<feature type="compositionally biased region" description="Basic and acidic residues" evidence="1">
    <location>
        <begin position="482"/>
        <end position="492"/>
    </location>
</feature>
<feature type="region of interest" description="Disordered" evidence="1">
    <location>
        <begin position="385"/>
        <end position="446"/>
    </location>
</feature>
<accession>A0ABQ5GZT1</accession>
<dbReference type="EMBL" id="BQNB010019027">
    <property type="protein sequence ID" value="GJT80809.1"/>
    <property type="molecule type" value="Genomic_DNA"/>
</dbReference>
<gene>
    <name evidence="2" type="ORF">Tco_1055151</name>
</gene>
<evidence type="ECO:0000313" key="3">
    <source>
        <dbReference type="Proteomes" id="UP001151760"/>
    </source>
</evidence>
<proteinExistence type="predicted"/>
<comment type="caution">
    <text evidence="2">The sequence shown here is derived from an EMBL/GenBank/DDBJ whole genome shotgun (WGS) entry which is preliminary data.</text>
</comment>
<protein>
    <recommendedName>
        <fullName evidence="4">Reverse transcriptase Ty1/copia-type domain-containing protein</fullName>
    </recommendedName>
</protein>
<evidence type="ECO:0000256" key="1">
    <source>
        <dbReference type="SAM" id="MobiDB-lite"/>
    </source>
</evidence>
<feature type="region of interest" description="Disordered" evidence="1">
    <location>
        <begin position="631"/>
        <end position="659"/>
    </location>
</feature>
<reference evidence="2" key="1">
    <citation type="journal article" date="2022" name="Int. J. Mol. Sci.">
        <title>Draft Genome of Tanacetum Coccineum: Genomic Comparison of Closely Related Tanacetum-Family Plants.</title>
        <authorList>
            <person name="Yamashiro T."/>
            <person name="Shiraishi A."/>
            <person name="Nakayama K."/>
            <person name="Satake H."/>
        </authorList>
    </citation>
    <scope>NUCLEOTIDE SEQUENCE</scope>
</reference>
<feature type="compositionally biased region" description="Polar residues" evidence="1">
    <location>
        <begin position="461"/>
        <end position="480"/>
    </location>
</feature>
<evidence type="ECO:0000313" key="2">
    <source>
        <dbReference type="EMBL" id="GJT80809.1"/>
    </source>
</evidence>